<name>A0A3R8RYL4_9BURK</name>
<feature type="domain" description="Anti-sigma K factor RskA C-terminal" evidence="1">
    <location>
        <begin position="95"/>
        <end position="221"/>
    </location>
</feature>
<dbReference type="PANTHER" id="PTHR37461:SF1">
    <property type="entry name" value="ANTI-SIGMA-K FACTOR RSKA"/>
    <property type="match status" value="1"/>
</dbReference>
<keyword evidence="3" id="KW-1185">Reference proteome</keyword>
<evidence type="ECO:0000313" key="3">
    <source>
        <dbReference type="Proteomes" id="UP000269265"/>
    </source>
</evidence>
<dbReference type="PANTHER" id="PTHR37461">
    <property type="entry name" value="ANTI-SIGMA-K FACTOR RSKA"/>
    <property type="match status" value="1"/>
</dbReference>
<evidence type="ECO:0000259" key="1">
    <source>
        <dbReference type="Pfam" id="PF10099"/>
    </source>
</evidence>
<dbReference type="RefSeq" id="WP_125245530.1">
    <property type="nucleotide sequence ID" value="NZ_RSED01000033.1"/>
</dbReference>
<dbReference type="GO" id="GO:0005886">
    <property type="term" value="C:plasma membrane"/>
    <property type="evidence" value="ECO:0007669"/>
    <property type="project" value="InterPro"/>
</dbReference>
<organism evidence="2 3">
    <name type="scientific">Aquabacterium soli</name>
    <dbReference type="NCBI Taxonomy" id="2493092"/>
    <lineage>
        <taxon>Bacteria</taxon>
        <taxon>Pseudomonadati</taxon>
        <taxon>Pseudomonadota</taxon>
        <taxon>Betaproteobacteria</taxon>
        <taxon>Burkholderiales</taxon>
        <taxon>Aquabacterium</taxon>
    </lineage>
</organism>
<dbReference type="OrthoDB" id="8617430at2"/>
<dbReference type="InterPro" id="IPR051474">
    <property type="entry name" value="Anti-sigma-K/W_factor"/>
</dbReference>
<sequence length="229" mass="24055">MDYSRTPLADRLAADYVLGTLRGAARRRFETLIPAHPSLRSAVQGWQSRLGVLSADVTPVEPSAEVWARIQKRLFSDLVAAPARWWQRLGVWQGWAATATVAALALGLLLSQPVPTQPPIVVVMNTPDPAQAGAAPQFVASVSGDGRSLVLKPLAGTPVTAQQALELWALPPKGAPRSLGVVAVDKTTTVVRAALLQDTMGFALTVEPPGGSPDGKPTGPVVSLGKLQL</sequence>
<dbReference type="Proteomes" id="UP000269265">
    <property type="component" value="Unassembled WGS sequence"/>
</dbReference>
<reference evidence="2 3" key="1">
    <citation type="submission" date="2018-12" db="EMBL/GenBank/DDBJ databases">
        <title>The whole draft genome of Aquabacterium sp. SJQ9.</title>
        <authorList>
            <person name="Sun L."/>
            <person name="Gao X."/>
            <person name="Chen W."/>
            <person name="Huang K."/>
        </authorList>
    </citation>
    <scope>NUCLEOTIDE SEQUENCE [LARGE SCALE GENOMIC DNA]</scope>
    <source>
        <strain evidence="2 3">SJQ9</strain>
    </source>
</reference>
<dbReference type="Pfam" id="PF10099">
    <property type="entry name" value="RskA_C"/>
    <property type="match status" value="1"/>
</dbReference>
<proteinExistence type="predicted"/>
<dbReference type="GO" id="GO:0006417">
    <property type="term" value="P:regulation of translation"/>
    <property type="evidence" value="ECO:0007669"/>
    <property type="project" value="TreeGrafter"/>
</dbReference>
<accession>A0A3R8RYL4</accession>
<comment type="caution">
    <text evidence="2">The sequence shown here is derived from an EMBL/GenBank/DDBJ whole genome shotgun (WGS) entry which is preliminary data.</text>
</comment>
<dbReference type="AlphaFoldDB" id="A0A3R8RYL4"/>
<protein>
    <recommendedName>
        <fullName evidence="1">Anti-sigma K factor RskA C-terminal domain-containing protein</fullName>
    </recommendedName>
</protein>
<dbReference type="GO" id="GO:0016989">
    <property type="term" value="F:sigma factor antagonist activity"/>
    <property type="evidence" value="ECO:0007669"/>
    <property type="project" value="TreeGrafter"/>
</dbReference>
<evidence type="ECO:0000313" key="2">
    <source>
        <dbReference type="EMBL" id="RRS00062.1"/>
    </source>
</evidence>
<dbReference type="EMBL" id="RSED01000033">
    <property type="protein sequence ID" value="RRS00062.1"/>
    <property type="molecule type" value="Genomic_DNA"/>
</dbReference>
<gene>
    <name evidence="2" type="ORF">EIP75_22950</name>
</gene>
<dbReference type="InterPro" id="IPR018764">
    <property type="entry name" value="RskA_C"/>
</dbReference>